<gene>
    <name evidence="2" type="ORF">SAMN05421544_10826</name>
</gene>
<dbReference type="OrthoDB" id="9786161at2"/>
<proteinExistence type="predicted"/>
<keyword evidence="3" id="KW-1185">Reference proteome</keyword>
<dbReference type="InterPro" id="IPR007621">
    <property type="entry name" value="TPM_dom"/>
</dbReference>
<evidence type="ECO:0000313" key="2">
    <source>
        <dbReference type="EMBL" id="SDE37944.1"/>
    </source>
</evidence>
<organism evidence="2 3">
    <name type="scientific">Riemerella columbipharyngis</name>
    <dbReference type="NCBI Taxonomy" id="1071918"/>
    <lineage>
        <taxon>Bacteria</taxon>
        <taxon>Pseudomonadati</taxon>
        <taxon>Bacteroidota</taxon>
        <taxon>Flavobacteriia</taxon>
        <taxon>Flavobacteriales</taxon>
        <taxon>Weeksellaceae</taxon>
        <taxon>Riemerella</taxon>
    </lineage>
</organism>
<dbReference type="AlphaFoldDB" id="A0A1G7CEY5"/>
<dbReference type="RefSeq" id="WP_092736508.1">
    <property type="nucleotide sequence ID" value="NZ_FNAS01000008.1"/>
</dbReference>
<feature type="domain" description="TPM" evidence="1">
    <location>
        <begin position="3"/>
        <end position="117"/>
    </location>
</feature>
<dbReference type="Proteomes" id="UP000198517">
    <property type="component" value="Unassembled WGS sequence"/>
</dbReference>
<dbReference type="Pfam" id="PF04536">
    <property type="entry name" value="TPM_phosphatase"/>
    <property type="match status" value="1"/>
</dbReference>
<protein>
    <submittedName>
        <fullName evidence="2">TLP18.3, Psb32 and MOLO-1 founding protein of phosphatase</fullName>
    </submittedName>
</protein>
<dbReference type="Gene3D" id="3.10.310.50">
    <property type="match status" value="1"/>
</dbReference>
<dbReference type="EMBL" id="FNAS01000008">
    <property type="protein sequence ID" value="SDE37944.1"/>
    <property type="molecule type" value="Genomic_DNA"/>
</dbReference>
<sequence>METYLKKQDINCLVEAIREAEHSTSGEIRIHIDTNKEGNPAERAWEVFQILEMHKTKERNAVLFHINFELKYLTIIGDEGIHHKVKQEFWDRLYDKTTALFAKGIYTKALENAVREAGIELKRHFPTYENKINELSDDVTFS</sequence>
<accession>A0A1G7CEY5</accession>
<evidence type="ECO:0000259" key="1">
    <source>
        <dbReference type="Pfam" id="PF04536"/>
    </source>
</evidence>
<name>A0A1G7CEY5_9FLAO</name>
<evidence type="ECO:0000313" key="3">
    <source>
        <dbReference type="Proteomes" id="UP000198517"/>
    </source>
</evidence>
<dbReference type="STRING" id="1071918.SAMN05421544_10826"/>
<reference evidence="2 3" key="1">
    <citation type="submission" date="2016-10" db="EMBL/GenBank/DDBJ databases">
        <authorList>
            <person name="de Groot N.N."/>
        </authorList>
    </citation>
    <scope>NUCLEOTIDE SEQUENCE [LARGE SCALE GENOMIC DNA]</scope>
    <source>
        <strain evidence="2 3">DSM 24015</strain>
    </source>
</reference>